<dbReference type="EMBL" id="JACSQO010000007">
    <property type="protein sequence ID" value="MBD7945182.1"/>
    <property type="molecule type" value="Genomic_DNA"/>
</dbReference>
<feature type="domain" description="Stage IV sporulation protein A ATPase" evidence="1">
    <location>
        <begin position="4"/>
        <end position="237"/>
    </location>
</feature>
<proteinExistence type="predicted"/>
<comment type="caution">
    <text evidence="4">The sequence shown here is derived from an EMBL/GenBank/DDBJ whole genome shotgun (WGS) entry which is preliminary data.</text>
</comment>
<dbReference type="SUPFAM" id="SSF52540">
    <property type="entry name" value="P-loop containing nucleoside triphosphate hydrolases"/>
    <property type="match status" value="1"/>
</dbReference>
<dbReference type="InterPro" id="IPR046841">
    <property type="entry name" value="SpoIVA_middle"/>
</dbReference>
<dbReference type="Pfam" id="PF20438">
    <property type="entry name" value="SpoIVA_middle"/>
    <property type="match status" value="1"/>
</dbReference>
<dbReference type="NCBIfam" id="TIGR02836">
    <property type="entry name" value="spore_IV_A"/>
    <property type="match status" value="1"/>
</dbReference>
<feature type="domain" description="Sporulation stage IV protein A C-terminal" evidence="3">
    <location>
        <begin position="418"/>
        <end position="492"/>
    </location>
</feature>
<dbReference type="InterPro" id="IPR046840">
    <property type="entry name" value="SpoIVA_C"/>
</dbReference>
<dbReference type="RefSeq" id="WP_144536907.1">
    <property type="nucleotide sequence ID" value="NZ_JACSQO010000007.1"/>
</dbReference>
<dbReference type="InterPro" id="IPR046842">
    <property type="entry name" value="SpoIVA_ATPase"/>
</dbReference>
<dbReference type="Gene3D" id="3.40.50.300">
    <property type="entry name" value="P-loop containing nucleotide triphosphate hydrolases"/>
    <property type="match status" value="1"/>
</dbReference>
<evidence type="ECO:0000259" key="1">
    <source>
        <dbReference type="Pfam" id="PF09547"/>
    </source>
</evidence>
<gene>
    <name evidence="4" type="primary">spoIVA</name>
    <name evidence="4" type="ORF">H9650_13730</name>
</gene>
<organism evidence="4 5">
    <name type="scientific">Psychrobacillus faecigallinarum</name>
    <dbReference type="NCBI Taxonomy" id="2762235"/>
    <lineage>
        <taxon>Bacteria</taxon>
        <taxon>Bacillati</taxon>
        <taxon>Bacillota</taxon>
        <taxon>Bacilli</taxon>
        <taxon>Bacillales</taxon>
        <taxon>Bacillaceae</taxon>
        <taxon>Psychrobacillus</taxon>
    </lineage>
</organism>
<dbReference type="Proteomes" id="UP000640786">
    <property type="component" value="Unassembled WGS sequence"/>
</dbReference>
<dbReference type="InterPro" id="IPR014201">
    <property type="entry name" value="Spore_IV_A"/>
</dbReference>
<reference evidence="4 5" key="1">
    <citation type="submission" date="2020-08" db="EMBL/GenBank/DDBJ databases">
        <title>A Genomic Blueprint of the Chicken Gut Microbiome.</title>
        <authorList>
            <person name="Gilroy R."/>
            <person name="Ravi A."/>
            <person name="Getino M."/>
            <person name="Pursley I."/>
            <person name="Horton D.L."/>
            <person name="Alikhan N.-F."/>
            <person name="Baker D."/>
            <person name="Gharbi K."/>
            <person name="Hall N."/>
            <person name="Watson M."/>
            <person name="Adriaenssens E.M."/>
            <person name="Foster-Nyarko E."/>
            <person name="Jarju S."/>
            <person name="Secka A."/>
            <person name="Antonio M."/>
            <person name="Oren A."/>
            <person name="Chaudhuri R."/>
            <person name="La Ragione R.M."/>
            <person name="Hildebrand F."/>
            <person name="Pallen M.J."/>
        </authorList>
    </citation>
    <scope>NUCLEOTIDE SEQUENCE [LARGE SCALE GENOMIC DNA]</scope>
    <source>
        <strain evidence="4 5">Sa2BUA9</strain>
    </source>
</reference>
<evidence type="ECO:0000313" key="4">
    <source>
        <dbReference type="EMBL" id="MBD7945182.1"/>
    </source>
</evidence>
<feature type="domain" description="Stage IV sporulation protein A middle" evidence="2">
    <location>
        <begin position="238"/>
        <end position="416"/>
    </location>
</feature>
<sequence>MSSKLYEQIAERTNGDVYLGVVGPVRVGKSTFVKRVMELVVIPNIVEESERLRAQDELPQSSPGNVIMTAEPKFVPAHGTNIYLGEEQLRLQIRLVDCVGYMIDGIKTHSGEEGQKLVHTPWHNDAIPFEEAARIGTDKVIRDHSTIGIVVTTDGTVNNIPRRAAESAENEIITQLKEIGKPFVIVVNSKTPGHLETLQLCEELQKYHEVPVIPVAVDRMTADEIQYILQQALYEFPITDIELVKPDWTDVLEPDHFVNNQITTSLQEWLQIVSKMRDVKELASKFKEVPFIKTAEVIEADPGRGSACIQIDLKPEVFQEVCDEWLDEPITSKKDWLLFVKEASTAKKAYHRFADALEAAKTTGYGVSLPSIQDFQPSAPEIIKQNNFFGVSLKAKASSLHIIRVDMEAEFAPLLGSEFHSQQLLKDLKHGFLHDRDALWETQVFGTSLVEVMKESIRYKTESVSQVAKKRMRQTIERMVNEGDRGMVTFIL</sequence>
<evidence type="ECO:0000313" key="5">
    <source>
        <dbReference type="Proteomes" id="UP000640786"/>
    </source>
</evidence>
<dbReference type="Pfam" id="PF20439">
    <property type="entry name" value="SpoIVA_C"/>
    <property type="match status" value="1"/>
</dbReference>
<keyword evidence="5" id="KW-1185">Reference proteome</keyword>
<accession>A0ABR8RBL0</accession>
<evidence type="ECO:0000259" key="3">
    <source>
        <dbReference type="Pfam" id="PF20439"/>
    </source>
</evidence>
<protein>
    <submittedName>
        <fullName evidence="4">Stage IV sporulation protein A</fullName>
    </submittedName>
</protein>
<dbReference type="InterPro" id="IPR027417">
    <property type="entry name" value="P-loop_NTPase"/>
</dbReference>
<evidence type="ECO:0000259" key="2">
    <source>
        <dbReference type="Pfam" id="PF20438"/>
    </source>
</evidence>
<name>A0ABR8RBL0_9BACI</name>
<dbReference type="CDD" id="cd00882">
    <property type="entry name" value="Ras_like_GTPase"/>
    <property type="match status" value="1"/>
</dbReference>
<dbReference type="Pfam" id="PF09547">
    <property type="entry name" value="SpoIVA_ATPase"/>
    <property type="match status" value="1"/>
</dbReference>